<gene>
    <name evidence="2" type="ORF">EH240_25860</name>
</gene>
<keyword evidence="1" id="KW-0732">Signal</keyword>
<keyword evidence="3" id="KW-1185">Reference proteome</keyword>
<feature type="signal peptide" evidence="1">
    <location>
        <begin position="1"/>
        <end position="27"/>
    </location>
</feature>
<dbReference type="RefSeq" id="WP_125003913.1">
    <property type="nucleotide sequence ID" value="NZ_RQXT01000039.1"/>
</dbReference>
<sequence length="178" mass="18761">MNMTSNFCIRLLTAAAVLAACTTFARAHQEDAAAVSGDSPLAGKVQAANSRFLDVKAATAEGYAPIPCASGITGGAMGIHYVNGQYLKDDAIDVAKPEAVMYEPMADGTLKLVAVEYITSKGPASLDGQLFNFNSAPNRYGLGPFYELHVWAWKGNPTGIFADMNPKVSCEHATAPTQ</sequence>
<name>A0A3P3F8Q9_9HYPH</name>
<dbReference type="OrthoDB" id="2449873at2"/>
<evidence type="ECO:0000256" key="1">
    <source>
        <dbReference type="SAM" id="SignalP"/>
    </source>
</evidence>
<proteinExistence type="predicted"/>
<evidence type="ECO:0000313" key="2">
    <source>
        <dbReference type="EMBL" id="RRH94965.1"/>
    </source>
</evidence>
<protein>
    <submittedName>
        <fullName evidence="2">Uncharacterized protein</fullName>
    </submittedName>
</protein>
<comment type="caution">
    <text evidence="2">The sequence shown here is derived from an EMBL/GenBank/DDBJ whole genome shotgun (WGS) entry which is preliminary data.</text>
</comment>
<dbReference type="EMBL" id="RQXT01000039">
    <property type="protein sequence ID" value="RRH94965.1"/>
    <property type="molecule type" value="Genomic_DNA"/>
</dbReference>
<dbReference type="Proteomes" id="UP000273786">
    <property type="component" value="Unassembled WGS sequence"/>
</dbReference>
<evidence type="ECO:0000313" key="3">
    <source>
        <dbReference type="Proteomes" id="UP000273786"/>
    </source>
</evidence>
<accession>A0A3P3F8Q9</accession>
<reference evidence="2 3" key="1">
    <citation type="submission" date="2018-11" db="EMBL/GenBank/DDBJ databases">
        <title>the genome of Mesorhizobium tamadayense DSM 28320.</title>
        <authorList>
            <person name="Gao J."/>
        </authorList>
    </citation>
    <scope>NUCLEOTIDE SEQUENCE [LARGE SCALE GENOMIC DNA]</scope>
    <source>
        <strain evidence="2 3">DSM 28320</strain>
    </source>
</reference>
<organism evidence="2 3">
    <name type="scientific">Mesorhizobium tamadayense</name>
    <dbReference type="NCBI Taxonomy" id="425306"/>
    <lineage>
        <taxon>Bacteria</taxon>
        <taxon>Pseudomonadati</taxon>
        <taxon>Pseudomonadota</taxon>
        <taxon>Alphaproteobacteria</taxon>
        <taxon>Hyphomicrobiales</taxon>
        <taxon>Phyllobacteriaceae</taxon>
        <taxon>Mesorhizobium</taxon>
    </lineage>
</organism>
<dbReference type="AlphaFoldDB" id="A0A3P3F8Q9"/>
<feature type="chain" id="PRO_5018013174" evidence="1">
    <location>
        <begin position="28"/>
        <end position="178"/>
    </location>
</feature>